<keyword evidence="3" id="KW-1185">Reference proteome</keyword>
<proteinExistence type="predicted"/>
<evidence type="ECO:0000313" key="3">
    <source>
        <dbReference type="Proteomes" id="UP001139409"/>
    </source>
</evidence>
<organism evidence="2 3">
    <name type="scientific">Fulvivirga sedimenti</name>
    <dbReference type="NCBI Taxonomy" id="2879465"/>
    <lineage>
        <taxon>Bacteria</taxon>
        <taxon>Pseudomonadati</taxon>
        <taxon>Bacteroidota</taxon>
        <taxon>Cytophagia</taxon>
        <taxon>Cytophagales</taxon>
        <taxon>Fulvivirgaceae</taxon>
        <taxon>Fulvivirga</taxon>
    </lineage>
</organism>
<accession>A0A9X1HXC9</accession>
<dbReference type="Gene3D" id="3.90.1150.200">
    <property type="match status" value="1"/>
</dbReference>
<evidence type="ECO:0000259" key="1">
    <source>
        <dbReference type="Pfam" id="PF08818"/>
    </source>
</evidence>
<dbReference type="AlphaFoldDB" id="A0A9X1HXC9"/>
<dbReference type="SUPFAM" id="SSF159888">
    <property type="entry name" value="YdhG-like"/>
    <property type="match status" value="1"/>
</dbReference>
<comment type="caution">
    <text evidence="2">The sequence shown here is derived from an EMBL/GenBank/DDBJ whole genome shotgun (WGS) entry which is preliminary data.</text>
</comment>
<name>A0A9X1HXC9_9BACT</name>
<dbReference type="EMBL" id="JAIXNE010000005">
    <property type="protein sequence ID" value="MCA6078194.1"/>
    <property type="molecule type" value="Genomic_DNA"/>
</dbReference>
<reference evidence="2" key="1">
    <citation type="submission" date="2021-09" db="EMBL/GenBank/DDBJ databases">
        <title>Fulvivirga sp. isolated from coastal sediment.</title>
        <authorList>
            <person name="Yu H."/>
        </authorList>
    </citation>
    <scope>NUCLEOTIDE SEQUENCE</scope>
    <source>
        <strain evidence="2">1062</strain>
    </source>
</reference>
<gene>
    <name evidence="2" type="ORF">LDX50_25200</name>
</gene>
<protein>
    <submittedName>
        <fullName evidence="2">DUF1801 domain-containing protein</fullName>
    </submittedName>
</protein>
<feature type="domain" description="YdhG-like" evidence="1">
    <location>
        <begin position="22"/>
        <end position="113"/>
    </location>
</feature>
<evidence type="ECO:0000313" key="2">
    <source>
        <dbReference type="EMBL" id="MCA6078194.1"/>
    </source>
</evidence>
<dbReference type="InterPro" id="IPR014922">
    <property type="entry name" value="YdhG-like"/>
</dbReference>
<dbReference type="RefSeq" id="WP_225699049.1">
    <property type="nucleotide sequence ID" value="NZ_JAIXNE010000005.1"/>
</dbReference>
<dbReference type="Pfam" id="PF08818">
    <property type="entry name" value="DUF1801"/>
    <property type="match status" value="1"/>
</dbReference>
<dbReference type="Proteomes" id="UP001139409">
    <property type="component" value="Unassembled WGS sequence"/>
</dbReference>
<sequence>MSQRRKHATVDEYIANFPPDIQSKLEHMRFCIREACPEAFECISYGMPTYKLSRALVHFAGYQHHIGFYPTPSAISEFKNDLREFHTSKGAVQFPLENDIPCSLVQRIVRFRVKELNG</sequence>